<keyword evidence="4" id="KW-0862">Zinc</keyword>
<dbReference type="OrthoDB" id="73919at2759"/>
<dbReference type="InterPro" id="IPR044732">
    <property type="entry name" value="ArfGAP_SMAP1-like"/>
</dbReference>
<dbReference type="Gene3D" id="1.10.220.150">
    <property type="entry name" value="Arf GTPase activating protein"/>
    <property type="match status" value="1"/>
</dbReference>
<proteinExistence type="predicted"/>
<feature type="region of interest" description="Disordered" evidence="6">
    <location>
        <begin position="380"/>
        <end position="411"/>
    </location>
</feature>
<evidence type="ECO:0000256" key="2">
    <source>
        <dbReference type="ARBA" id="ARBA00022723"/>
    </source>
</evidence>
<evidence type="ECO:0000313" key="8">
    <source>
        <dbReference type="EMBL" id="CAH1110498.1"/>
    </source>
</evidence>
<dbReference type="PANTHER" id="PTHR45705">
    <property type="entry name" value="FI20236P1"/>
    <property type="match status" value="1"/>
</dbReference>
<dbReference type="InterPro" id="IPR038508">
    <property type="entry name" value="ArfGAP_dom_sf"/>
</dbReference>
<evidence type="ECO:0000256" key="3">
    <source>
        <dbReference type="ARBA" id="ARBA00022771"/>
    </source>
</evidence>
<evidence type="ECO:0000259" key="7">
    <source>
        <dbReference type="PROSITE" id="PS50115"/>
    </source>
</evidence>
<feature type="compositionally biased region" description="Basic and acidic residues" evidence="6">
    <location>
        <begin position="228"/>
        <end position="241"/>
    </location>
</feature>
<feature type="compositionally biased region" description="Polar residues" evidence="6">
    <location>
        <begin position="177"/>
        <end position="192"/>
    </location>
</feature>
<evidence type="ECO:0000256" key="4">
    <source>
        <dbReference type="ARBA" id="ARBA00022833"/>
    </source>
</evidence>
<evidence type="ECO:0000256" key="5">
    <source>
        <dbReference type="PROSITE-ProRule" id="PRU00288"/>
    </source>
</evidence>
<dbReference type="Pfam" id="PF01412">
    <property type="entry name" value="ArfGap"/>
    <property type="match status" value="1"/>
</dbReference>
<dbReference type="GO" id="GO:0008270">
    <property type="term" value="F:zinc ion binding"/>
    <property type="evidence" value="ECO:0007669"/>
    <property type="project" value="UniProtKB-KW"/>
</dbReference>
<dbReference type="SMART" id="SM00105">
    <property type="entry name" value="ArfGap"/>
    <property type="match status" value="1"/>
</dbReference>
<dbReference type="GO" id="GO:0005737">
    <property type="term" value="C:cytoplasm"/>
    <property type="evidence" value="ECO:0007669"/>
    <property type="project" value="TreeGrafter"/>
</dbReference>
<dbReference type="PANTHER" id="PTHR45705:SF1">
    <property type="entry name" value="FI20236P1"/>
    <property type="match status" value="1"/>
</dbReference>
<feature type="compositionally biased region" description="Polar residues" evidence="6">
    <location>
        <begin position="305"/>
        <end position="323"/>
    </location>
</feature>
<gene>
    <name evidence="8" type="ORF">PSYICH_LOCUS11601</name>
</gene>
<dbReference type="GO" id="GO:0005096">
    <property type="term" value="F:GTPase activator activity"/>
    <property type="evidence" value="ECO:0007669"/>
    <property type="project" value="UniProtKB-KW"/>
</dbReference>
<accession>A0A9P0D1V3</accession>
<name>A0A9P0D1V3_9CUCU</name>
<reference evidence="8" key="1">
    <citation type="submission" date="2022-01" db="EMBL/GenBank/DDBJ databases">
        <authorList>
            <person name="King R."/>
        </authorList>
    </citation>
    <scope>NUCLEOTIDE SEQUENCE</scope>
</reference>
<feature type="compositionally biased region" description="Polar residues" evidence="6">
    <location>
        <begin position="210"/>
        <end position="227"/>
    </location>
</feature>
<sequence>MSLKPEKDKTKQLQDKCQSVLNTLLRDEDNKYCVDCDSKGPRWASWNIGVFLCIRCAGIHRNLGVHISKVKSVNLDSWTPEQVVSLQQMGNSRARAVYEANLPDNFRRPQNDSSLESFIRAKYEHKKYIAREWVPPALPKVNWEKEIDEEIEKQKRKKKTIVEKKSLGSVEVPQLPKPTNRSPKPSRIVNSAENKKPEKKDSDLLGLQNGEDNFSNFVSAPVTTNQVEQKEAPDPVKKEEESFFNQVLPTEKEKVKLDKDSIMALYGNGPTNNFSQFPQPQFGQPGSQSTFQGFGGFPQTQPQQNVLNLSNPQNGLNPTTQGLGAQWPQGQQNQQQQQPPQPWFSSGAPAFPGQPQPFAVNPPTMNQYMGNPTSFNAAPPALGPAAPFQSSNNMSNFPANPFFSNNQNPNQNLPQQFTNLSLKNQTPQAGNMWQ</sequence>
<evidence type="ECO:0000256" key="1">
    <source>
        <dbReference type="ARBA" id="ARBA00022468"/>
    </source>
</evidence>
<evidence type="ECO:0000256" key="6">
    <source>
        <dbReference type="SAM" id="MobiDB-lite"/>
    </source>
</evidence>
<dbReference type="InterPro" id="IPR051718">
    <property type="entry name" value="ARF_GTPase-activating"/>
</dbReference>
<protein>
    <recommendedName>
        <fullName evidence="7">Arf-GAP domain-containing protein</fullName>
    </recommendedName>
</protein>
<keyword evidence="3 5" id="KW-0863">Zinc-finger</keyword>
<feature type="compositionally biased region" description="Basic and acidic residues" evidence="6">
    <location>
        <begin position="193"/>
        <end position="203"/>
    </location>
</feature>
<evidence type="ECO:0000313" key="9">
    <source>
        <dbReference type="Proteomes" id="UP001153636"/>
    </source>
</evidence>
<feature type="compositionally biased region" description="Low complexity" evidence="6">
    <location>
        <begin position="274"/>
        <end position="304"/>
    </location>
</feature>
<feature type="region of interest" description="Disordered" evidence="6">
    <location>
        <begin position="168"/>
        <end position="242"/>
    </location>
</feature>
<dbReference type="PRINTS" id="PR00405">
    <property type="entry name" value="REVINTRACTNG"/>
</dbReference>
<dbReference type="InterPro" id="IPR037278">
    <property type="entry name" value="ARFGAP/RecO"/>
</dbReference>
<dbReference type="Proteomes" id="UP001153636">
    <property type="component" value="Chromosome 5"/>
</dbReference>
<organism evidence="8 9">
    <name type="scientific">Psylliodes chrysocephalus</name>
    <dbReference type="NCBI Taxonomy" id="3402493"/>
    <lineage>
        <taxon>Eukaryota</taxon>
        <taxon>Metazoa</taxon>
        <taxon>Ecdysozoa</taxon>
        <taxon>Arthropoda</taxon>
        <taxon>Hexapoda</taxon>
        <taxon>Insecta</taxon>
        <taxon>Pterygota</taxon>
        <taxon>Neoptera</taxon>
        <taxon>Endopterygota</taxon>
        <taxon>Coleoptera</taxon>
        <taxon>Polyphaga</taxon>
        <taxon>Cucujiformia</taxon>
        <taxon>Chrysomeloidea</taxon>
        <taxon>Chrysomelidae</taxon>
        <taxon>Galerucinae</taxon>
        <taxon>Alticini</taxon>
        <taxon>Psylliodes</taxon>
    </lineage>
</organism>
<feature type="domain" description="Arf-GAP" evidence="7">
    <location>
        <begin position="18"/>
        <end position="136"/>
    </location>
</feature>
<feature type="compositionally biased region" description="Low complexity" evidence="6">
    <location>
        <begin position="326"/>
        <end position="338"/>
    </location>
</feature>
<keyword evidence="1" id="KW-0343">GTPase activation</keyword>
<feature type="compositionally biased region" description="Low complexity" evidence="6">
    <location>
        <begin position="347"/>
        <end position="359"/>
    </location>
</feature>
<keyword evidence="2" id="KW-0479">Metal-binding</keyword>
<dbReference type="EMBL" id="OV651817">
    <property type="protein sequence ID" value="CAH1110498.1"/>
    <property type="molecule type" value="Genomic_DNA"/>
</dbReference>
<dbReference type="FunFam" id="1.10.220.150:FF:000009">
    <property type="entry name" value="stromal membrane-associated protein 1 isoform X1"/>
    <property type="match status" value="1"/>
</dbReference>
<keyword evidence="9" id="KW-1185">Reference proteome</keyword>
<dbReference type="PROSITE" id="PS50115">
    <property type="entry name" value="ARFGAP"/>
    <property type="match status" value="1"/>
</dbReference>
<dbReference type="SUPFAM" id="SSF57863">
    <property type="entry name" value="ArfGap/RecO-like zinc finger"/>
    <property type="match status" value="1"/>
</dbReference>
<dbReference type="AlphaFoldDB" id="A0A9P0D1V3"/>
<feature type="region of interest" description="Disordered" evidence="6">
    <location>
        <begin position="264"/>
        <end position="361"/>
    </location>
</feature>
<dbReference type="InterPro" id="IPR001164">
    <property type="entry name" value="ArfGAP_dom"/>
</dbReference>
<dbReference type="CDD" id="cd08839">
    <property type="entry name" value="ArfGap_SMAP"/>
    <property type="match status" value="1"/>
</dbReference>